<gene>
    <name evidence="1" type="ORF">Adt_26839</name>
</gene>
<accession>A0ABD1RS18</accession>
<dbReference type="AlphaFoldDB" id="A0ABD1RS18"/>
<sequence>MCMENGDSMIKDTLKSLCCSNGWSYGFLWGFNNRNSSQPANSPDESASIGYTSLQPVTSTGIESITAWIKCLNSEVDENQRSSVSNANLAAKSRPTVHPQPLQEPHFLLLGPSFLE</sequence>
<dbReference type="EMBL" id="JBFOLK010000008">
    <property type="protein sequence ID" value="KAL2491211.1"/>
    <property type="molecule type" value="Genomic_DNA"/>
</dbReference>
<proteinExistence type="predicted"/>
<dbReference type="Proteomes" id="UP001604336">
    <property type="component" value="Unassembled WGS sequence"/>
</dbReference>
<comment type="caution">
    <text evidence="1">The sequence shown here is derived from an EMBL/GenBank/DDBJ whole genome shotgun (WGS) entry which is preliminary data.</text>
</comment>
<reference evidence="2" key="1">
    <citation type="submission" date="2024-07" db="EMBL/GenBank/DDBJ databases">
        <title>Two chromosome-level genome assemblies of Korean endemic species Abeliophyllum distichum and Forsythia ovata (Oleaceae).</title>
        <authorList>
            <person name="Jang H."/>
        </authorList>
    </citation>
    <scope>NUCLEOTIDE SEQUENCE [LARGE SCALE GENOMIC DNA]</scope>
</reference>
<evidence type="ECO:0000313" key="2">
    <source>
        <dbReference type="Proteomes" id="UP001604336"/>
    </source>
</evidence>
<protein>
    <submittedName>
        <fullName evidence="1">Transcription factor LHW</fullName>
    </submittedName>
</protein>
<organism evidence="1 2">
    <name type="scientific">Abeliophyllum distichum</name>
    <dbReference type="NCBI Taxonomy" id="126358"/>
    <lineage>
        <taxon>Eukaryota</taxon>
        <taxon>Viridiplantae</taxon>
        <taxon>Streptophyta</taxon>
        <taxon>Embryophyta</taxon>
        <taxon>Tracheophyta</taxon>
        <taxon>Spermatophyta</taxon>
        <taxon>Magnoliopsida</taxon>
        <taxon>eudicotyledons</taxon>
        <taxon>Gunneridae</taxon>
        <taxon>Pentapetalae</taxon>
        <taxon>asterids</taxon>
        <taxon>lamiids</taxon>
        <taxon>Lamiales</taxon>
        <taxon>Oleaceae</taxon>
        <taxon>Forsythieae</taxon>
        <taxon>Abeliophyllum</taxon>
    </lineage>
</organism>
<name>A0ABD1RS18_9LAMI</name>
<evidence type="ECO:0000313" key="1">
    <source>
        <dbReference type="EMBL" id="KAL2491211.1"/>
    </source>
</evidence>
<keyword evidence="2" id="KW-1185">Reference proteome</keyword>